<dbReference type="PANTHER" id="PTHR43433:SF5">
    <property type="entry name" value="AB HYDROLASE-1 DOMAIN-CONTAINING PROTEIN"/>
    <property type="match status" value="1"/>
</dbReference>
<dbReference type="Proteomes" id="UP000028702">
    <property type="component" value="Unassembled WGS sequence"/>
</dbReference>
<name>A0A081BBQ1_9HYPH</name>
<keyword evidence="3" id="KW-1185">Reference proteome</keyword>
<comment type="caution">
    <text evidence="2">The sequence shown here is derived from an EMBL/GenBank/DDBJ whole genome shotgun (WGS) entry which is preliminary data.</text>
</comment>
<reference evidence="2 3" key="1">
    <citation type="submission" date="2014-07" db="EMBL/GenBank/DDBJ databases">
        <title>Tepidicaulis marinum gen. nov., sp. nov., a novel marine bacterium denitrifying nitrate to nitrous oxide strictly under microaerobic conditions.</title>
        <authorList>
            <person name="Takeuchi M."/>
            <person name="Yamagishi T."/>
            <person name="Kamagata Y."/>
            <person name="Oshima K."/>
            <person name="Hattori M."/>
            <person name="Katayama T."/>
            <person name="Hanada S."/>
            <person name="Tamaki H."/>
            <person name="Marumo K."/>
            <person name="Maeda H."/>
            <person name="Nedachi M."/>
            <person name="Iwasaki W."/>
            <person name="Suwa Y."/>
            <person name="Sakata S."/>
        </authorList>
    </citation>
    <scope>NUCLEOTIDE SEQUENCE [LARGE SCALE GENOMIC DNA]</scope>
    <source>
        <strain evidence="2 3">MA2</strain>
    </source>
</reference>
<gene>
    <name evidence="2" type="ORF">M2A_1968</name>
</gene>
<dbReference type="GO" id="GO:0004806">
    <property type="term" value="F:triacylglycerol lipase activity"/>
    <property type="evidence" value="ECO:0007669"/>
    <property type="project" value="TreeGrafter"/>
</dbReference>
<evidence type="ECO:0000313" key="3">
    <source>
        <dbReference type="Proteomes" id="UP000028702"/>
    </source>
</evidence>
<dbReference type="Pfam" id="PF00561">
    <property type="entry name" value="Abhydrolase_1"/>
    <property type="match status" value="1"/>
</dbReference>
<sequence length="302" mass="32086">MAQVKANGIDIEVERFGPEERDCVLLIMGVGAQMTLWPAELCEELVARGYHVVRFDNRDVGLSHKFDDKGVPDMTALITALMSGATPDAPYALDDMAADAVGVLDALGIKKAHIVGASMGGMIAQLVAALYPERTLSLTSIMSTTGNPELPQAKPEAMAALTAPAADPSDLEAVVQRGMHTWKTIGSPAFPTSDEQLREWILRDFHRSFYPDGMVRQMAAILSNGDRRARLAGVTAPTVVLHGEDDPLVPLEGGKDTAASIKGAELVTVKGMGHDFPLSLVGTFADAIEKAARRAGQAQAAE</sequence>
<dbReference type="EMBL" id="BBIO01000009">
    <property type="protein sequence ID" value="GAK45469.1"/>
    <property type="molecule type" value="Genomic_DNA"/>
</dbReference>
<proteinExistence type="predicted"/>
<dbReference type="eggNOG" id="COG2267">
    <property type="taxonomic scope" value="Bacteria"/>
</dbReference>
<dbReference type="InterPro" id="IPR000073">
    <property type="entry name" value="AB_hydrolase_1"/>
</dbReference>
<accession>A0A081BBQ1</accession>
<dbReference type="Gene3D" id="3.40.50.1820">
    <property type="entry name" value="alpha/beta hydrolase"/>
    <property type="match status" value="1"/>
</dbReference>
<protein>
    <submittedName>
        <fullName evidence="2">Alpha/beta hydrolase fold protein</fullName>
    </submittedName>
</protein>
<evidence type="ECO:0000259" key="1">
    <source>
        <dbReference type="Pfam" id="PF00561"/>
    </source>
</evidence>
<dbReference type="PANTHER" id="PTHR43433">
    <property type="entry name" value="HYDROLASE, ALPHA/BETA FOLD FAMILY PROTEIN"/>
    <property type="match status" value="1"/>
</dbReference>
<dbReference type="InterPro" id="IPR029058">
    <property type="entry name" value="AB_hydrolase_fold"/>
</dbReference>
<dbReference type="InterPro" id="IPR050471">
    <property type="entry name" value="AB_hydrolase"/>
</dbReference>
<feature type="domain" description="AB hydrolase-1" evidence="1">
    <location>
        <begin position="24"/>
        <end position="276"/>
    </location>
</feature>
<dbReference type="GO" id="GO:0046503">
    <property type="term" value="P:glycerolipid catabolic process"/>
    <property type="evidence" value="ECO:0007669"/>
    <property type="project" value="TreeGrafter"/>
</dbReference>
<dbReference type="SUPFAM" id="SSF53474">
    <property type="entry name" value="alpha/beta-Hydrolases"/>
    <property type="match status" value="1"/>
</dbReference>
<keyword evidence="2" id="KW-0378">Hydrolase</keyword>
<dbReference type="STRING" id="1333998.M2A_1968"/>
<dbReference type="AlphaFoldDB" id="A0A081BBQ1"/>
<evidence type="ECO:0000313" key="2">
    <source>
        <dbReference type="EMBL" id="GAK45469.1"/>
    </source>
</evidence>
<dbReference type="RefSeq" id="WP_045446518.1">
    <property type="nucleotide sequence ID" value="NZ_BBIO01000009.1"/>
</dbReference>
<organism evidence="2 3">
    <name type="scientific">Tepidicaulis marinus</name>
    <dbReference type="NCBI Taxonomy" id="1333998"/>
    <lineage>
        <taxon>Bacteria</taxon>
        <taxon>Pseudomonadati</taxon>
        <taxon>Pseudomonadota</taxon>
        <taxon>Alphaproteobacteria</taxon>
        <taxon>Hyphomicrobiales</taxon>
        <taxon>Parvibaculaceae</taxon>
        <taxon>Tepidicaulis</taxon>
    </lineage>
</organism>